<gene>
    <name evidence="3" type="ORF">K435DRAFT_800074</name>
</gene>
<evidence type="ECO:0000313" key="3">
    <source>
        <dbReference type="EMBL" id="THU92966.1"/>
    </source>
</evidence>
<feature type="compositionally biased region" description="Pro residues" evidence="1">
    <location>
        <begin position="393"/>
        <end position="403"/>
    </location>
</feature>
<reference evidence="3 4" key="1">
    <citation type="journal article" date="2019" name="Nat. Ecol. Evol.">
        <title>Megaphylogeny resolves global patterns of mushroom evolution.</title>
        <authorList>
            <person name="Varga T."/>
            <person name="Krizsan K."/>
            <person name="Foldi C."/>
            <person name="Dima B."/>
            <person name="Sanchez-Garcia M."/>
            <person name="Sanchez-Ramirez S."/>
            <person name="Szollosi G.J."/>
            <person name="Szarkandi J.G."/>
            <person name="Papp V."/>
            <person name="Albert L."/>
            <person name="Andreopoulos W."/>
            <person name="Angelini C."/>
            <person name="Antonin V."/>
            <person name="Barry K.W."/>
            <person name="Bougher N.L."/>
            <person name="Buchanan P."/>
            <person name="Buyck B."/>
            <person name="Bense V."/>
            <person name="Catcheside P."/>
            <person name="Chovatia M."/>
            <person name="Cooper J."/>
            <person name="Damon W."/>
            <person name="Desjardin D."/>
            <person name="Finy P."/>
            <person name="Geml J."/>
            <person name="Haridas S."/>
            <person name="Hughes K."/>
            <person name="Justo A."/>
            <person name="Karasinski D."/>
            <person name="Kautmanova I."/>
            <person name="Kiss B."/>
            <person name="Kocsube S."/>
            <person name="Kotiranta H."/>
            <person name="LaButti K.M."/>
            <person name="Lechner B.E."/>
            <person name="Liimatainen K."/>
            <person name="Lipzen A."/>
            <person name="Lukacs Z."/>
            <person name="Mihaltcheva S."/>
            <person name="Morgado L.N."/>
            <person name="Niskanen T."/>
            <person name="Noordeloos M.E."/>
            <person name="Ohm R.A."/>
            <person name="Ortiz-Santana B."/>
            <person name="Ovrebo C."/>
            <person name="Racz N."/>
            <person name="Riley R."/>
            <person name="Savchenko A."/>
            <person name="Shiryaev A."/>
            <person name="Soop K."/>
            <person name="Spirin V."/>
            <person name="Szebenyi C."/>
            <person name="Tomsovsky M."/>
            <person name="Tulloss R.E."/>
            <person name="Uehling J."/>
            <person name="Grigoriev I.V."/>
            <person name="Vagvolgyi C."/>
            <person name="Papp T."/>
            <person name="Martin F.M."/>
            <person name="Miettinen O."/>
            <person name="Hibbett D.S."/>
            <person name="Nagy L.G."/>
        </authorList>
    </citation>
    <scope>NUCLEOTIDE SEQUENCE [LARGE SCALE GENOMIC DNA]</scope>
    <source>
        <strain evidence="3 4">CBS 962.96</strain>
    </source>
</reference>
<dbReference type="PROSITE" id="PS50828">
    <property type="entry name" value="SMR"/>
    <property type="match status" value="1"/>
</dbReference>
<accession>A0A4S8LTS3</accession>
<dbReference type="PANTHER" id="PTHR46535:SF1">
    <property type="entry name" value="NEDD4-BINDING PROTEIN 2"/>
    <property type="match status" value="1"/>
</dbReference>
<dbReference type="InterPro" id="IPR013899">
    <property type="entry name" value="DUF1771"/>
</dbReference>
<sequence length="641" mass="69774">MAATLQDTLQREFCPPLDSSLVAALLLDVNPNPTDDQINDIRSMLHKIAAQTDDEQNPDPQLVASTDDTCSTPSFYHGESSSSGSDALPTSSSLNSPLGFLQAALPHVQTARLYRALLEADTRDGEVDMWGIIAGVLTDESIRELEERGIEGLEDDDVDLGDWQTVERVPKKKTPPKSSTKKNRGKKITIVDIRQQQHVNKKNKGQIVKVITPPTSPSEISRSVPDPWTQISSISTHLATLLPPYTALFFQSYFHSPDNATPYDALQAALVTIVKAQSSSRSTPVEDEGKYDAIMITLLDILLPSYEDLDSEAHDHLISDTQLSIKATGGRGECALDLVKLLRELDADSSSGYLGMAVYHQSPISATTRSPVTPTTTPSSPWIAKSQISALPSGPPPIPPPPGSTSSSTSNSTRGSSGNKPSPYQWQQVPERKRPRNNTSHPLLIHIPAYNRDVNGIKVRGSGNSAGKGGKGDVGELVGSRTSLPGATQDFYQQRILEHTKRRDEMLRQASKMWQKGSAKGRSGEVALYFAERAREFQEMARKDKLDAARTMVEAKWVASHDRHTVDLHGTTVTEAVHIAKETLQKVKCTPSQPLKIITGRGAHSVGHVSVLKPALQKALVEEGWSVSLWDAGLVVRGKRG</sequence>
<feature type="compositionally biased region" description="Polar residues" evidence="1">
    <location>
        <begin position="419"/>
        <end position="428"/>
    </location>
</feature>
<feature type="compositionally biased region" description="Low complexity" evidence="1">
    <location>
        <begin position="404"/>
        <end position="418"/>
    </location>
</feature>
<feature type="region of interest" description="Disordered" evidence="1">
    <location>
        <begin position="52"/>
        <end position="91"/>
    </location>
</feature>
<dbReference type="PANTHER" id="PTHR46535">
    <property type="entry name" value="NEDD4-BINDING PROTEIN 2"/>
    <property type="match status" value="1"/>
</dbReference>
<protein>
    <recommendedName>
        <fullName evidence="2">Smr domain-containing protein</fullName>
    </recommendedName>
</protein>
<dbReference type="InterPro" id="IPR036063">
    <property type="entry name" value="Smr_dom_sf"/>
</dbReference>
<dbReference type="SMART" id="SM01162">
    <property type="entry name" value="DUF1771"/>
    <property type="match status" value="1"/>
</dbReference>
<dbReference type="Pfam" id="PF01713">
    <property type="entry name" value="Smr"/>
    <property type="match status" value="1"/>
</dbReference>
<dbReference type="AlphaFoldDB" id="A0A4S8LTS3"/>
<evidence type="ECO:0000259" key="2">
    <source>
        <dbReference type="PROSITE" id="PS50828"/>
    </source>
</evidence>
<dbReference type="SUPFAM" id="SSF160443">
    <property type="entry name" value="SMR domain-like"/>
    <property type="match status" value="1"/>
</dbReference>
<evidence type="ECO:0000313" key="4">
    <source>
        <dbReference type="Proteomes" id="UP000297245"/>
    </source>
</evidence>
<feature type="region of interest" description="Disordered" evidence="1">
    <location>
        <begin position="387"/>
        <end position="442"/>
    </location>
</feature>
<dbReference type="EMBL" id="ML179262">
    <property type="protein sequence ID" value="THU92966.1"/>
    <property type="molecule type" value="Genomic_DNA"/>
</dbReference>
<feature type="domain" description="Smr" evidence="2">
    <location>
        <begin position="566"/>
        <end position="639"/>
    </location>
</feature>
<evidence type="ECO:0000256" key="1">
    <source>
        <dbReference type="SAM" id="MobiDB-lite"/>
    </source>
</evidence>
<dbReference type="Gene3D" id="3.30.1370.110">
    <property type="match status" value="1"/>
</dbReference>
<dbReference type="OrthoDB" id="4080456at2759"/>
<keyword evidence="4" id="KW-1185">Reference proteome</keyword>
<dbReference type="SMART" id="SM00463">
    <property type="entry name" value="SMR"/>
    <property type="match status" value="1"/>
</dbReference>
<dbReference type="InterPro" id="IPR002625">
    <property type="entry name" value="Smr_dom"/>
</dbReference>
<organism evidence="3 4">
    <name type="scientific">Dendrothele bispora (strain CBS 962.96)</name>
    <dbReference type="NCBI Taxonomy" id="1314807"/>
    <lineage>
        <taxon>Eukaryota</taxon>
        <taxon>Fungi</taxon>
        <taxon>Dikarya</taxon>
        <taxon>Basidiomycota</taxon>
        <taxon>Agaricomycotina</taxon>
        <taxon>Agaricomycetes</taxon>
        <taxon>Agaricomycetidae</taxon>
        <taxon>Agaricales</taxon>
        <taxon>Agaricales incertae sedis</taxon>
        <taxon>Dendrothele</taxon>
    </lineage>
</organism>
<feature type="compositionally biased region" description="Polar residues" evidence="1">
    <location>
        <begin position="63"/>
        <end position="74"/>
    </location>
</feature>
<dbReference type="GO" id="GO:0004519">
    <property type="term" value="F:endonuclease activity"/>
    <property type="evidence" value="ECO:0007669"/>
    <property type="project" value="TreeGrafter"/>
</dbReference>
<dbReference type="InterPro" id="IPR052772">
    <property type="entry name" value="Endo/PolyKinase_Domain-Protein"/>
</dbReference>
<dbReference type="Proteomes" id="UP000297245">
    <property type="component" value="Unassembled WGS sequence"/>
</dbReference>
<dbReference type="GO" id="GO:0005634">
    <property type="term" value="C:nucleus"/>
    <property type="evidence" value="ECO:0007669"/>
    <property type="project" value="TreeGrafter"/>
</dbReference>
<name>A0A4S8LTS3_DENBC</name>
<proteinExistence type="predicted"/>